<organism evidence="3 4">
    <name type="scientific">Arthrobacter burdickii</name>
    <dbReference type="NCBI Taxonomy" id="3035920"/>
    <lineage>
        <taxon>Bacteria</taxon>
        <taxon>Bacillati</taxon>
        <taxon>Actinomycetota</taxon>
        <taxon>Actinomycetes</taxon>
        <taxon>Micrococcales</taxon>
        <taxon>Micrococcaceae</taxon>
        <taxon>Arthrobacter</taxon>
    </lineage>
</organism>
<evidence type="ECO:0000256" key="1">
    <source>
        <dbReference type="ARBA" id="ARBA00022801"/>
    </source>
</evidence>
<gene>
    <name evidence="3" type="ORF">P5G52_05720</name>
</gene>
<dbReference type="InterPro" id="IPR029058">
    <property type="entry name" value="AB_hydrolase_fold"/>
</dbReference>
<dbReference type="Gene3D" id="3.40.50.1820">
    <property type="entry name" value="alpha/beta hydrolase"/>
    <property type="match status" value="1"/>
</dbReference>
<dbReference type="InterPro" id="IPR013094">
    <property type="entry name" value="AB_hydrolase_3"/>
</dbReference>
<dbReference type="Proteomes" id="UP001174209">
    <property type="component" value="Unassembled WGS sequence"/>
</dbReference>
<sequence>MAKLDLRTRLIGKAIAGLSPAGSSDERIIAGQQRSIGHNPLIDWLLGGLAPGVTVREDTAAGAAGRIPVRVYRPAGLARPLPLVILMHGGGWATGTLDTYDWLASSMAQQAQAVVVSLDYRLAPTHRWPAAAEDCYAAFLEIVDRAAEWEADATRVAVVGDSAGGNLAAVVTLMARDRSGPAITFQGLIYPATDLTLGSRSIEENATAPILTKRDITAFRDLYAPDPQDHSNPYASPLFADEFSGLPAALVQVAEHDPIRDDGLRYAAALTEAGVQVRVTTYVGMPHGFLAFPRICRSAPQALEELCAELRRHLSTADRGHFADSGSDTP</sequence>
<evidence type="ECO:0000313" key="4">
    <source>
        <dbReference type="Proteomes" id="UP001174209"/>
    </source>
</evidence>
<dbReference type="RefSeq" id="WP_301225468.1">
    <property type="nucleotide sequence ID" value="NZ_JAROCG010000001.1"/>
</dbReference>
<dbReference type="InterPro" id="IPR050300">
    <property type="entry name" value="GDXG_lipolytic_enzyme"/>
</dbReference>
<dbReference type="PANTHER" id="PTHR48081">
    <property type="entry name" value="AB HYDROLASE SUPERFAMILY PROTEIN C4A8.06C"/>
    <property type="match status" value="1"/>
</dbReference>
<keyword evidence="1 3" id="KW-0378">Hydrolase</keyword>
<evidence type="ECO:0000259" key="2">
    <source>
        <dbReference type="Pfam" id="PF07859"/>
    </source>
</evidence>
<dbReference type="GO" id="GO:0016787">
    <property type="term" value="F:hydrolase activity"/>
    <property type="evidence" value="ECO:0007669"/>
    <property type="project" value="UniProtKB-KW"/>
</dbReference>
<comment type="caution">
    <text evidence="3">The sequence shown here is derived from an EMBL/GenBank/DDBJ whole genome shotgun (WGS) entry which is preliminary data.</text>
</comment>
<evidence type="ECO:0000313" key="3">
    <source>
        <dbReference type="EMBL" id="MDN4610362.1"/>
    </source>
</evidence>
<accession>A0ABT8JZJ3</accession>
<dbReference type="EMBL" id="JAROCG010000001">
    <property type="protein sequence ID" value="MDN4610362.1"/>
    <property type="molecule type" value="Genomic_DNA"/>
</dbReference>
<name>A0ABT8JZJ3_9MICC</name>
<reference evidence="3" key="1">
    <citation type="submission" date="2023-06" db="EMBL/GenBank/DDBJ databases">
        <title>MT1 and MT2 Draft Genomes of Novel Species.</title>
        <authorList>
            <person name="Venkateswaran K."/>
        </authorList>
    </citation>
    <scope>NUCLEOTIDE SEQUENCE</scope>
    <source>
        <strain evidence="3">IIF3SC-B10</strain>
    </source>
</reference>
<proteinExistence type="predicted"/>
<keyword evidence="4" id="KW-1185">Reference proteome</keyword>
<dbReference type="SUPFAM" id="SSF53474">
    <property type="entry name" value="alpha/beta-Hydrolases"/>
    <property type="match status" value="1"/>
</dbReference>
<feature type="domain" description="Alpha/beta hydrolase fold-3" evidence="2">
    <location>
        <begin position="84"/>
        <end position="290"/>
    </location>
</feature>
<dbReference type="PANTHER" id="PTHR48081:SF8">
    <property type="entry name" value="ALPHA_BETA HYDROLASE FOLD-3 DOMAIN-CONTAINING PROTEIN-RELATED"/>
    <property type="match status" value="1"/>
</dbReference>
<dbReference type="Pfam" id="PF07859">
    <property type="entry name" value="Abhydrolase_3"/>
    <property type="match status" value="1"/>
</dbReference>
<protein>
    <submittedName>
        <fullName evidence="3">Alpha/beta hydrolase</fullName>
    </submittedName>
</protein>